<proteinExistence type="predicted"/>
<sequence length="103" mass="11694">MDIIHFAKLLNFDTINQILLRQLIGSATSVSANIVEAFGSGTKKGFLNFFSIAHKSAKETLYWLYIFRETKIVSQKKLEKLIEQCSELNKMIVASILTIKGKR</sequence>
<dbReference type="PANTHER" id="PTHR38471">
    <property type="entry name" value="FOUR HELIX BUNDLE PROTEIN"/>
    <property type="match status" value="1"/>
</dbReference>
<organism evidence="1 2">
    <name type="scientific">Candidatus Berkelbacteria bacterium CG03_land_8_20_14_0_80_40_36</name>
    <dbReference type="NCBI Taxonomy" id="1974509"/>
    <lineage>
        <taxon>Bacteria</taxon>
        <taxon>Candidatus Berkelbacteria</taxon>
    </lineage>
</organism>
<name>A0A2M7CJ18_9BACT</name>
<dbReference type="AlphaFoldDB" id="A0A2M7CJ18"/>
<dbReference type="Pfam" id="PF05635">
    <property type="entry name" value="23S_rRNA_IVP"/>
    <property type="match status" value="1"/>
</dbReference>
<evidence type="ECO:0000313" key="2">
    <source>
        <dbReference type="Proteomes" id="UP000229966"/>
    </source>
</evidence>
<reference evidence="2" key="1">
    <citation type="submission" date="2017-09" db="EMBL/GenBank/DDBJ databases">
        <title>Depth-based differentiation of microbial function through sediment-hosted aquifers and enrichment of novel symbionts in the deep terrestrial subsurface.</title>
        <authorList>
            <person name="Probst A.J."/>
            <person name="Ladd B."/>
            <person name="Jarett J.K."/>
            <person name="Geller-Mcgrath D.E."/>
            <person name="Sieber C.M.K."/>
            <person name="Emerson J.B."/>
            <person name="Anantharaman K."/>
            <person name="Thomas B.C."/>
            <person name="Malmstrom R."/>
            <person name="Stieglmeier M."/>
            <person name="Klingl A."/>
            <person name="Woyke T."/>
            <person name="Ryan C.M."/>
            <person name="Banfield J.F."/>
        </authorList>
    </citation>
    <scope>NUCLEOTIDE SEQUENCE [LARGE SCALE GENOMIC DNA]</scope>
</reference>
<accession>A0A2M7CJ18</accession>
<comment type="caution">
    <text evidence="1">The sequence shown here is derived from an EMBL/GenBank/DDBJ whole genome shotgun (WGS) entry which is preliminary data.</text>
</comment>
<dbReference type="InterPro" id="IPR012657">
    <property type="entry name" value="23S_rRNA-intervening_sequence"/>
</dbReference>
<evidence type="ECO:0000313" key="1">
    <source>
        <dbReference type="EMBL" id="PIV25619.1"/>
    </source>
</evidence>
<protein>
    <recommendedName>
        <fullName evidence="3">Four helix bundle protein</fullName>
    </recommendedName>
</protein>
<dbReference type="SUPFAM" id="SSF158446">
    <property type="entry name" value="IVS-encoded protein-like"/>
    <property type="match status" value="1"/>
</dbReference>
<evidence type="ECO:0008006" key="3">
    <source>
        <dbReference type="Google" id="ProtNLM"/>
    </source>
</evidence>
<gene>
    <name evidence="1" type="ORF">COS38_00700</name>
</gene>
<dbReference type="PANTHER" id="PTHR38471:SF2">
    <property type="entry name" value="FOUR HELIX BUNDLE PROTEIN"/>
    <property type="match status" value="1"/>
</dbReference>
<dbReference type="Proteomes" id="UP000229966">
    <property type="component" value="Unassembled WGS sequence"/>
</dbReference>
<dbReference type="Gene3D" id="1.20.1440.60">
    <property type="entry name" value="23S rRNA-intervening sequence"/>
    <property type="match status" value="1"/>
</dbReference>
<dbReference type="EMBL" id="PEUM01000018">
    <property type="protein sequence ID" value="PIV25619.1"/>
    <property type="molecule type" value="Genomic_DNA"/>
</dbReference>
<dbReference type="NCBIfam" id="TIGR02436">
    <property type="entry name" value="four helix bundle protein"/>
    <property type="match status" value="1"/>
</dbReference>
<dbReference type="InterPro" id="IPR036583">
    <property type="entry name" value="23S_rRNA_IVS_sf"/>
</dbReference>